<dbReference type="Pfam" id="PF01575">
    <property type="entry name" value="MaoC_dehydratas"/>
    <property type="match status" value="1"/>
</dbReference>
<sequence>MVFSGRIARPIAASFSSTTNPLLKVGDVLRKPRTFNHLDLVNYAELTSDYNPIHFDSGFAKEEGFEDRVVHGMLVATLFPRVIASHFPGAVYVSQSLQFKLPVYIGNEAVAEVKALNIRENKKRYLAKFSTKCFRDGDLVIDGEALAILPTLEIREEPFGD</sequence>
<name>A0AAV7FAN4_ARIFI</name>
<dbReference type="Proteomes" id="UP000825729">
    <property type="component" value="Unassembled WGS sequence"/>
</dbReference>
<dbReference type="PANTHER" id="PTHR43437">
    <property type="entry name" value="HYDROXYACYL-THIOESTER DEHYDRATASE TYPE 2, MITOCHONDRIAL-RELATED"/>
    <property type="match status" value="1"/>
</dbReference>
<dbReference type="Gene3D" id="3.10.129.10">
    <property type="entry name" value="Hotdog Thioesterase"/>
    <property type="match status" value="1"/>
</dbReference>
<gene>
    <name evidence="2" type="ORF">H6P81_001793</name>
</gene>
<protein>
    <recommendedName>
        <fullName evidence="1">MaoC-like domain-containing protein</fullName>
    </recommendedName>
</protein>
<dbReference type="CDD" id="cd03449">
    <property type="entry name" value="R_hydratase"/>
    <property type="match status" value="1"/>
</dbReference>
<evidence type="ECO:0000259" key="1">
    <source>
        <dbReference type="Pfam" id="PF01575"/>
    </source>
</evidence>
<comment type="caution">
    <text evidence="2">The sequence shown here is derived from an EMBL/GenBank/DDBJ whole genome shotgun (WGS) entry which is preliminary data.</text>
</comment>
<accession>A0AAV7FAN4</accession>
<dbReference type="SUPFAM" id="SSF54637">
    <property type="entry name" value="Thioesterase/thiol ester dehydrase-isomerase"/>
    <property type="match status" value="1"/>
</dbReference>
<dbReference type="InterPro" id="IPR002539">
    <property type="entry name" value="MaoC-like_dom"/>
</dbReference>
<dbReference type="GO" id="GO:0005739">
    <property type="term" value="C:mitochondrion"/>
    <property type="evidence" value="ECO:0007669"/>
    <property type="project" value="TreeGrafter"/>
</dbReference>
<dbReference type="InterPro" id="IPR029069">
    <property type="entry name" value="HotDog_dom_sf"/>
</dbReference>
<dbReference type="GO" id="GO:0019171">
    <property type="term" value="F:(3R)-hydroxyacyl-[acyl-carrier-protein] dehydratase activity"/>
    <property type="evidence" value="ECO:0007669"/>
    <property type="project" value="TreeGrafter"/>
</dbReference>
<organism evidence="2 3">
    <name type="scientific">Aristolochia fimbriata</name>
    <name type="common">White veined hardy Dutchman's pipe vine</name>
    <dbReference type="NCBI Taxonomy" id="158543"/>
    <lineage>
        <taxon>Eukaryota</taxon>
        <taxon>Viridiplantae</taxon>
        <taxon>Streptophyta</taxon>
        <taxon>Embryophyta</taxon>
        <taxon>Tracheophyta</taxon>
        <taxon>Spermatophyta</taxon>
        <taxon>Magnoliopsida</taxon>
        <taxon>Magnoliidae</taxon>
        <taxon>Piperales</taxon>
        <taxon>Aristolochiaceae</taxon>
        <taxon>Aristolochia</taxon>
    </lineage>
</organism>
<dbReference type="InterPro" id="IPR050965">
    <property type="entry name" value="UPF0336/Enoyl-CoA_hydratase"/>
</dbReference>
<dbReference type="GO" id="GO:0006633">
    <property type="term" value="P:fatty acid biosynthetic process"/>
    <property type="evidence" value="ECO:0007669"/>
    <property type="project" value="TreeGrafter"/>
</dbReference>
<proteinExistence type="predicted"/>
<dbReference type="PANTHER" id="PTHR43437:SF3">
    <property type="entry name" value="HYDROXYACYL-THIOESTER DEHYDRATASE TYPE 2, MITOCHONDRIAL"/>
    <property type="match status" value="1"/>
</dbReference>
<evidence type="ECO:0000313" key="3">
    <source>
        <dbReference type="Proteomes" id="UP000825729"/>
    </source>
</evidence>
<dbReference type="AlphaFoldDB" id="A0AAV7FAN4"/>
<evidence type="ECO:0000313" key="2">
    <source>
        <dbReference type="EMBL" id="KAG9457285.1"/>
    </source>
</evidence>
<dbReference type="EMBL" id="JAINDJ010000002">
    <property type="protein sequence ID" value="KAG9457285.1"/>
    <property type="molecule type" value="Genomic_DNA"/>
</dbReference>
<reference evidence="2 3" key="1">
    <citation type="submission" date="2021-07" db="EMBL/GenBank/DDBJ databases">
        <title>The Aristolochia fimbriata genome: insights into angiosperm evolution, floral development and chemical biosynthesis.</title>
        <authorList>
            <person name="Jiao Y."/>
        </authorList>
    </citation>
    <scope>NUCLEOTIDE SEQUENCE [LARGE SCALE GENOMIC DNA]</scope>
    <source>
        <strain evidence="2">IBCAS-2021</strain>
        <tissue evidence="2">Leaf</tissue>
    </source>
</reference>
<feature type="domain" description="MaoC-like" evidence="1">
    <location>
        <begin position="30"/>
        <end position="123"/>
    </location>
</feature>
<keyword evidence="3" id="KW-1185">Reference proteome</keyword>